<dbReference type="RefSeq" id="YP_009497868.1">
    <property type="nucleotide sequence ID" value="NC_038017.1"/>
</dbReference>
<organism evidence="1">
    <name type="scientific">Sulfolobus polyhedral virus 1</name>
    <name type="common">SPV1</name>
    <dbReference type="NCBI Taxonomy" id="1982658"/>
    <lineage>
        <taxon>Viruses</taxon>
        <taxon>Viruses incertae sedis</taxon>
        <taxon>Portogloboviridae</taxon>
        <taxon>Alphaportoglobovirus</taxon>
        <taxon>Alphaportoglobovirus beppuense</taxon>
        <taxon>Sulfolobus alphaportoglobovirus 1</taxon>
    </lineage>
</organism>
<protein>
    <submittedName>
        <fullName evidence="1">Uncharacterized protein</fullName>
    </submittedName>
</protein>
<sequence>MSEDDCSFCRSIMENGEEEQIWVLIDLICDNFDEFSSECDKIYSMEAKPIVDINSAIKLIVGKAKLIDNCSSLAQFIFDVVDFG</sequence>
<dbReference type="KEGG" id="vg:37273739"/>
<name>A0A1W6I168_SPV1</name>
<proteinExistence type="predicted"/>
<dbReference type="GeneID" id="37273739"/>
<organismHost>
    <name type="scientific">Sulfolobus</name>
    <dbReference type="NCBI Taxonomy" id="2284"/>
</organismHost>
<accession>A0A1W6I168</accession>
<reference evidence="1" key="1">
    <citation type="journal article" date="2017" name="J. Virol.">
        <title>A novel type of polyhedral viruses infecting hyperthermophilic archaea.</title>
        <authorList>
            <person name="Liu Y."/>
            <person name="Ishino S."/>
            <person name="Ishino Y."/>
            <person name="Pehau-Arnaudet G."/>
            <person name="Krupovic M."/>
            <person name="Prangishvili D."/>
        </authorList>
    </citation>
    <scope>NUCLEOTIDE SEQUENCE [LARGE SCALE GENOMIC DNA]</scope>
    <source>
        <strain evidence="1">S14</strain>
    </source>
</reference>
<evidence type="ECO:0000313" key="1">
    <source>
        <dbReference type="EMBL" id="ARM37803.1"/>
    </source>
</evidence>
<keyword evidence="2" id="KW-1185">Reference proteome</keyword>
<evidence type="ECO:0000313" key="2">
    <source>
        <dbReference type="Proteomes" id="UP000224527"/>
    </source>
</evidence>
<dbReference type="EMBL" id="KY780159">
    <property type="protein sequence ID" value="ARM37803.1"/>
    <property type="molecule type" value="Genomic_DNA"/>
</dbReference>
<dbReference type="Proteomes" id="UP000224527">
    <property type="component" value="Segment"/>
</dbReference>